<accession>A0A2I1GKE2</accession>
<name>A0A2I1GKE2_9GLOM</name>
<dbReference type="VEuPathDB" id="FungiDB:FUN_021701"/>
<keyword evidence="3" id="KW-1185">Reference proteome</keyword>
<evidence type="ECO:0000313" key="2">
    <source>
        <dbReference type="EMBL" id="PKY47085.1"/>
    </source>
</evidence>
<feature type="coiled-coil region" evidence="1">
    <location>
        <begin position="77"/>
        <end position="104"/>
    </location>
</feature>
<sequence length="140" mass="15427">MYRLTRLLPKTRQFLPKTVQSAKCYTTDNLQNSAKHDLTQYVQYGTLAGGFVGAGGMGAASMYGVWKITNTSIDRAIKPTNEKLDQFNSQINELRKQTSDFSNELSYIKGALHITGSGVGVKSVENDTSVDVESVKNDKK</sequence>
<dbReference type="VEuPathDB" id="FungiDB:RhiirFUN_003547"/>
<dbReference type="Proteomes" id="UP000234323">
    <property type="component" value="Unassembled WGS sequence"/>
</dbReference>
<evidence type="ECO:0000313" key="3">
    <source>
        <dbReference type="Proteomes" id="UP000234323"/>
    </source>
</evidence>
<protein>
    <submittedName>
        <fullName evidence="2">Uncharacterized protein</fullName>
    </submittedName>
</protein>
<dbReference type="AlphaFoldDB" id="A0A2I1GKE2"/>
<organism evidence="2 3">
    <name type="scientific">Rhizophagus irregularis</name>
    <dbReference type="NCBI Taxonomy" id="588596"/>
    <lineage>
        <taxon>Eukaryota</taxon>
        <taxon>Fungi</taxon>
        <taxon>Fungi incertae sedis</taxon>
        <taxon>Mucoromycota</taxon>
        <taxon>Glomeromycotina</taxon>
        <taxon>Glomeromycetes</taxon>
        <taxon>Glomerales</taxon>
        <taxon>Glomeraceae</taxon>
        <taxon>Rhizophagus</taxon>
    </lineage>
</organism>
<dbReference type="EMBL" id="LLXI01000515">
    <property type="protein sequence ID" value="PKY47085.1"/>
    <property type="molecule type" value="Genomic_DNA"/>
</dbReference>
<reference evidence="2 3" key="1">
    <citation type="submission" date="2015-10" db="EMBL/GenBank/DDBJ databases">
        <title>Genome analyses suggest a sexual origin of heterokaryosis in a supposedly ancient asexual fungus.</title>
        <authorList>
            <person name="Ropars J."/>
            <person name="Sedzielewska K."/>
            <person name="Noel J."/>
            <person name="Charron P."/>
            <person name="Farinelli L."/>
            <person name="Marton T."/>
            <person name="Kruger M."/>
            <person name="Pelin A."/>
            <person name="Brachmann A."/>
            <person name="Corradi N."/>
        </authorList>
    </citation>
    <scope>NUCLEOTIDE SEQUENCE [LARGE SCALE GENOMIC DNA]</scope>
    <source>
        <strain evidence="2 3">A4</strain>
    </source>
</reference>
<gene>
    <name evidence="2" type="ORF">RhiirA4_462160</name>
</gene>
<evidence type="ECO:0000256" key="1">
    <source>
        <dbReference type="SAM" id="Coils"/>
    </source>
</evidence>
<dbReference type="OrthoDB" id="2384555at2759"/>
<comment type="caution">
    <text evidence="2">The sequence shown here is derived from an EMBL/GenBank/DDBJ whole genome shotgun (WGS) entry which is preliminary data.</text>
</comment>
<keyword evidence="1" id="KW-0175">Coiled coil</keyword>
<proteinExistence type="predicted"/>